<evidence type="ECO:0000313" key="1">
    <source>
        <dbReference type="EMBL" id="GAA1567157.1"/>
    </source>
</evidence>
<dbReference type="Proteomes" id="UP001500190">
    <property type="component" value="Unassembled WGS sequence"/>
</dbReference>
<name>A0ABP4NVJ7_9ACTN</name>
<evidence type="ECO:0008006" key="3">
    <source>
        <dbReference type="Google" id="ProtNLM"/>
    </source>
</evidence>
<protein>
    <recommendedName>
        <fullName evidence="3">TrkA domain protein</fullName>
    </recommendedName>
</protein>
<keyword evidence="2" id="KW-1185">Reference proteome</keyword>
<proteinExistence type="predicted"/>
<comment type="caution">
    <text evidence="1">The sequence shown here is derived from an EMBL/GenBank/DDBJ whole genome shotgun (WGS) entry which is preliminary data.</text>
</comment>
<reference evidence="2" key="1">
    <citation type="journal article" date="2019" name="Int. J. Syst. Evol. Microbiol.">
        <title>The Global Catalogue of Microorganisms (GCM) 10K type strain sequencing project: providing services to taxonomists for standard genome sequencing and annotation.</title>
        <authorList>
            <consortium name="The Broad Institute Genomics Platform"/>
            <consortium name="The Broad Institute Genome Sequencing Center for Infectious Disease"/>
            <person name="Wu L."/>
            <person name="Ma J."/>
        </authorList>
    </citation>
    <scope>NUCLEOTIDE SEQUENCE [LARGE SCALE GENOMIC DNA]</scope>
    <source>
        <strain evidence="2">JCM 14304</strain>
    </source>
</reference>
<accession>A0ABP4NVJ7</accession>
<dbReference type="RefSeq" id="WP_344187788.1">
    <property type="nucleotide sequence ID" value="NZ_BAAAND010000001.1"/>
</dbReference>
<sequence length="66" mass="7420">MRLTIWLGRHNIGLAALRFTTARTVRGGDPAIPAMERVFIPGDEIMIVFSATKIRDMGYTDPRFVV</sequence>
<organism evidence="1 2">
    <name type="scientific">Kribbella karoonensis</name>
    <dbReference type="NCBI Taxonomy" id="324851"/>
    <lineage>
        <taxon>Bacteria</taxon>
        <taxon>Bacillati</taxon>
        <taxon>Actinomycetota</taxon>
        <taxon>Actinomycetes</taxon>
        <taxon>Propionibacteriales</taxon>
        <taxon>Kribbellaceae</taxon>
        <taxon>Kribbella</taxon>
    </lineage>
</organism>
<dbReference type="EMBL" id="BAAAND010000001">
    <property type="protein sequence ID" value="GAA1567157.1"/>
    <property type="molecule type" value="Genomic_DNA"/>
</dbReference>
<gene>
    <name evidence="1" type="ORF">GCM10009742_06060</name>
</gene>
<evidence type="ECO:0000313" key="2">
    <source>
        <dbReference type="Proteomes" id="UP001500190"/>
    </source>
</evidence>